<gene>
    <name evidence="1" type="ORF">CDAR_62511</name>
</gene>
<proteinExistence type="predicted"/>
<dbReference type="EMBL" id="BPLQ01011198">
    <property type="protein sequence ID" value="GIY56402.1"/>
    <property type="molecule type" value="Genomic_DNA"/>
</dbReference>
<organism evidence="1 2">
    <name type="scientific">Caerostris darwini</name>
    <dbReference type="NCBI Taxonomy" id="1538125"/>
    <lineage>
        <taxon>Eukaryota</taxon>
        <taxon>Metazoa</taxon>
        <taxon>Ecdysozoa</taxon>
        <taxon>Arthropoda</taxon>
        <taxon>Chelicerata</taxon>
        <taxon>Arachnida</taxon>
        <taxon>Araneae</taxon>
        <taxon>Araneomorphae</taxon>
        <taxon>Entelegynae</taxon>
        <taxon>Araneoidea</taxon>
        <taxon>Araneidae</taxon>
        <taxon>Caerostris</taxon>
    </lineage>
</organism>
<protein>
    <submittedName>
        <fullName evidence="1">Uncharacterized protein</fullName>
    </submittedName>
</protein>
<keyword evidence="2" id="KW-1185">Reference proteome</keyword>
<reference evidence="1 2" key="1">
    <citation type="submission" date="2021-06" db="EMBL/GenBank/DDBJ databases">
        <title>Caerostris darwini draft genome.</title>
        <authorList>
            <person name="Kono N."/>
            <person name="Arakawa K."/>
        </authorList>
    </citation>
    <scope>NUCLEOTIDE SEQUENCE [LARGE SCALE GENOMIC DNA]</scope>
</reference>
<sequence length="108" mass="12450">MTCLIFIYIRFLFKTSQKSSTTLPITEICQPQVAIMAERSRRAIIRRPNFHRDVLWSDHLGWGFLSPSAKGDLVKLISNWQPTYYSLNKIAIGDGTQLKKFFNGMRAP</sequence>
<dbReference type="AlphaFoldDB" id="A0AAV4UF33"/>
<name>A0AAV4UF33_9ARAC</name>
<comment type="caution">
    <text evidence="1">The sequence shown here is derived from an EMBL/GenBank/DDBJ whole genome shotgun (WGS) entry which is preliminary data.</text>
</comment>
<accession>A0AAV4UF33</accession>
<evidence type="ECO:0000313" key="1">
    <source>
        <dbReference type="EMBL" id="GIY56402.1"/>
    </source>
</evidence>
<dbReference type="Proteomes" id="UP001054837">
    <property type="component" value="Unassembled WGS sequence"/>
</dbReference>
<evidence type="ECO:0000313" key="2">
    <source>
        <dbReference type="Proteomes" id="UP001054837"/>
    </source>
</evidence>